<dbReference type="InterPro" id="IPR013154">
    <property type="entry name" value="ADH-like_N"/>
</dbReference>
<evidence type="ECO:0000313" key="2">
    <source>
        <dbReference type="EMBL" id="BCJ47354.1"/>
    </source>
</evidence>
<feature type="domain" description="Enoyl reductase (ER)" evidence="1">
    <location>
        <begin position="36"/>
        <end position="330"/>
    </location>
</feature>
<dbReference type="InterPro" id="IPR011032">
    <property type="entry name" value="GroES-like_sf"/>
</dbReference>
<dbReference type="SUPFAM" id="SSF51735">
    <property type="entry name" value="NAD(P)-binding Rossmann-fold domains"/>
    <property type="match status" value="1"/>
</dbReference>
<dbReference type="Pfam" id="PF13602">
    <property type="entry name" value="ADH_zinc_N_2"/>
    <property type="match status" value="1"/>
</dbReference>
<protein>
    <submittedName>
        <fullName evidence="2">NADPH:quinone reductase</fullName>
    </submittedName>
</protein>
<dbReference type="InterPro" id="IPR020843">
    <property type="entry name" value="ER"/>
</dbReference>
<dbReference type="EMBL" id="AP023356">
    <property type="protein sequence ID" value="BCJ47354.1"/>
    <property type="molecule type" value="Genomic_DNA"/>
</dbReference>
<dbReference type="InterPro" id="IPR052585">
    <property type="entry name" value="Lipid_raft_assoc_Zn_ADH"/>
</dbReference>
<keyword evidence="3" id="KW-1185">Reference proteome</keyword>
<gene>
    <name evidence="2" type="ORF">Aiant_80110</name>
</gene>
<dbReference type="Gene3D" id="3.90.180.10">
    <property type="entry name" value="Medium-chain alcohol dehydrogenases, catalytic domain"/>
    <property type="match status" value="1"/>
</dbReference>
<dbReference type="CDD" id="cd05289">
    <property type="entry name" value="MDR_like_2"/>
    <property type="match status" value="1"/>
</dbReference>
<dbReference type="InterPro" id="IPR036291">
    <property type="entry name" value="NAD(P)-bd_dom_sf"/>
</dbReference>
<dbReference type="Pfam" id="PF08240">
    <property type="entry name" value="ADH_N"/>
    <property type="match status" value="1"/>
</dbReference>
<evidence type="ECO:0000313" key="3">
    <source>
        <dbReference type="Proteomes" id="UP000676967"/>
    </source>
</evidence>
<proteinExistence type="predicted"/>
<accession>A0ABN6CRW6</accession>
<dbReference type="Proteomes" id="UP000676967">
    <property type="component" value="Chromosome"/>
</dbReference>
<sequence length="333" mass="34196">MPNLREGYALPGAYFLVESSAAYGRHMRAVIIQEYGGPEVLRVAEVPIPEPGPGQVRVRVAAAAVNPVDVQTRTGALARAGLLPPRETIGIGWDLSGTIDAVGPHVTAFAVGERVVALSDRLALPVKAQAEYAVLDTDAVGRLPADADPVAAATLPLNALTAAQALDLAGLRPGQTLLVTGAAGAVGGFAVELAARSGLRVVAVAARRDEIFVREAGASHLVARGTEPAVGVREIVPHGVDAVIDAASLGVAALDAVRGGGTFVAVLGAAPVPLRGIRVANVWIRADGPRLTALAAAGLRLRVADTMPLERVADAHRRLEKGGVRGRLVLEID</sequence>
<organism evidence="2 3">
    <name type="scientific">Actinoplanes ianthinogenes</name>
    <dbReference type="NCBI Taxonomy" id="122358"/>
    <lineage>
        <taxon>Bacteria</taxon>
        <taxon>Bacillati</taxon>
        <taxon>Actinomycetota</taxon>
        <taxon>Actinomycetes</taxon>
        <taxon>Micromonosporales</taxon>
        <taxon>Micromonosporaceae</taxon>
        <taxon>Actinoplanes</taxon>
    </lineage>
</organism>
<dbReference type="PANTHER" id="PTHR43482">
    <property type="entry name" value="PROTEIN AST1-RELATED"/>
    <property type="match status" value="1"/>
</dbReference>
<dbReference type="SUPFAM" id="SSF50129">
    <property type="entry name" value="GroES-like"/>
    <property type="match status" value="1"/>
</dbReference>
<name>A0ABN6CRW6_9ACTN</name>
<evidence type="ECO:0000259" key="1">
    <source>
        <dbReference type="SMART" id="SM00829"/>
    </source>
</evidence>
<dbReference type="Gene3D" id="3.40.50.720">
    <property type="entry name" value="NAD(P)-binding Rossmann-like Domain"/>
    <property type="match status" value="1"/>
</dbReference>
<reference evidence="2 3" key="1">
    <citation type="submission" date="2020-08" db="EMBL/GenBank/DDBJ databases">
        <title>Whole genome shotgun sequence of Actinoplanes ianthinogenes NBRC 13996.</title>
        <authorList>
            <person name="Komaki H."/>
            <person name="Tamura T."/>
        </authorList>
    </citation>
    <scope>NUCLEOTIDE SEQUENCE [LARGE SCALE GENOMIC DNA]</scope>
    <source>
        <strain evidence="2 3">NBRC 13996</strain>
    </source>
</reference>
<dbReference type="PANTHER" id="PTHR43482:SF1">
    <property type="entry name" value="PROTEIN AST1-RELATED"/>
    <property type="match status" value="1"/>
</dbReference>
<dbReference type="SMART" id="SM00829">
    <property type="entry name" value="PKS_ER"/>
    <property type="match status" value="1"/>
</dbReference>